<gene>
    <name evidence="3" type="ORF">ACFL27_08695</name>
</gene>
<dbReference type="SUPFAM" id="SSF51230">
    <property type="entry name" value="Single hybrid motif"/>
    <property type="match status" value="1"/>
</dbReference>
<evidence type="ECO:0000256" key="1">
    <source>
        <dbReference type="ARBA" id="ARBA00023267"/>
    </source>
</evidence>
<accession>A0ABV6YVM5</accession>
<dbReference type="CDD" id="cd06850">
    <property type="entry name" value="biotinyl_domain"/>
    <property type="match status" value="1"/>
</dbReference>
<dbReference type="InterPro" id="IPR050709">
    <property type="entry name" value="Biotin_Carboxyl_Carrier/Decarb"/>
</dbReference>
<dbReference type="PANTHER" id="PTHR45266:SF3">
    <property type="entry name" value="OXALOACETATE DECARBOXYLASE ALPHA CHAIN"/>
    <property type="match status" value="1"/>
</dbReference>
<dbReference type="PROSITE" id="PS50968">
    <property type="entry name" value="BIOTINYL_LIPOYL"/>
    <property type="match status" value="1"/>
</dbReference>
<organism evidence="3 4">
    <name type="scientific">candidate division CSSED10-310 bacterium</name>
    <dbReference type="NCBI Taxonomy" id="2855610"/>
    <lineage>
        <taxon>Bacteria</taxon>
        <taxon>Bacteria division CSSED10-310</taxon>
    </lineage>
</organism>
<sequence>MSTYFLIDKSESDQSQKKIEVKKDNDTFLVTINGQQYAYDVVLLSENKYSIINQYHSHNVTIVPQDDSLLVEIGSERYELCLVDQHHFQKRKSRTQQKKDGALEIKAPMPGKVVDVLVTLNQSVEENEGLMIIEAMKMENEIKSPVKGKVKEIKVKPGDTVDSMKVILILS</sequence>
<evidence type="ECO:0000259" key="2">
    <source>
        <dbReference type="PROSITE" id="PS50968"/>
    </source>
</evidence>
<keyword evidence="1" id="KW-0092">Biotin</keyword>
<feature type="domain" description="Lipoyl-binding" evidence="2">
    <location>
        <begin position="102"/>
        <end position="171"/>
    </location>
</feature>
<evidence type="ECO:0000313" key="4">
    <source>
        <dbReference type="Proteomes" id="UP001594351"/>
    </source>
</evidence>
<proteinExistence type="predicted"/>
<evidence type="ECO:0000313" key="3">
    <source>
        <dbReference type="EMBL" id="MFC1850255.1"/>
    </source>
</evidence>
<dbReference type="EMBL" id="JBHPBY010000086">
    <property type="protein sequence ID" value="MFC1850255.1"/>
    <property type="molecule type" value="Genomic_DNA"/>
</dbReference>
<dbReference type="InterPro" id="IPR001882">
    <property type="entry name" value="Biotin_BS"/>
</dbReference>
<dbReference type="PANTHER" id="PTHR45266">
    <property type="entry name" value="OXALOACETATE DECARBOXYLASE ALPHA CHAIN"/>
    <property type="match status" value="1"/>
</dbReference>
<keyword evidence="4" id="KW-1185">Reference proteome</keyword>
<dbReference type="InterPro" id="IPR011053">
    <property type="entry name" value="Single_hybrid_motif"/>
</dbReference>
<name>A0ABV6YVM5_UNCC1</name>
<dbReference type="PROSITE" id="PS00188">
    <property type="entry name" value="BIOTIN"/>
    <property type="match status" value="1"/>
</dbReference>
<dbReference type="InterPro" id="IPR000089">
    <property type="entry name" value="Biotin_lipoyl"/>
</dbReference>
<protein>
    <submittedName>
        <fullName evidence="3">Biotin/lipoyl-containing protein</fullName>
    </submittedName>
</protein>
<dbReference type="Pfam" id="PF00364">
    <property type="entry name" value="Biotin_lipoyl"/>
    <property type="match status" value="1"/>
</dbReference>
<dbReference type="Gene3D" id="2.40.50.100">
    <property type="match status" value="1"/>
</dbReference>
<reference evidence="3 4" key="1">
    <citation type="submission" date="2024-09" db="EMBL/GenBank/DDBJ databases">
        <title>Laminarin stimulates single cell rates of sulfate reduction while oxygen inhibits transcriptomic activity in coastal marine sediment.</title>
        <authorList>
            <person name="Lindsay M."/>
            <person name="Orcutt B."/>
            <person name="Emerson D."/>
            <person name="Stepanauskas R."/>
            <person name="D'Angelo T."/>
        </authorList>
    </citation>
    <scope>NUCLEOTIDE SEQUENCE [LARGE SCALE GENOMIC DNA]</scope>
    <source>
        <strain evidence="3">SAG AM-311-K15</strain>
    </source>
</reference>
<dbReference type="Proteomes" id="UP001594351">
    <property type="component" value="Unassembled WGS sequence"/>
</dbReference>
<comment type="caution">
    <text evidence="3">The sequence shown here is derived from an EMBL/GenBank/DDBJ whole genome shotgun (WGS) entry which is preliminary data.</text>
</comment>